<dbReference type="PANTHER" id="PTHR33886">
    <property type="entry name" value="UNSATURATED RHAMNOGALACTURONAN HYDROLASE (EUROFUNG)"/>
    <property type="match status" value="1"/>
</dbReference>
<dbReference type="EMBL" id="JARXHW010000034">
    <property type="protein sequence ID" value="MDQ8208580.1"/>
    <property type="molecule type" value="Genomic_DNA"/>
</dbReference>
<keyword evidence="3" id="KW-1185">Reference proteome</keyword>
<comment type="caution">
    <text evidence="2">The sequence shown here is derived from an EMBL/GenBank/DDBJ whole genome shotgun (WGS) entry which is preliminary data.</text>
</comment>
<organism evidence="2 3">
    <name type="scientific">Thalassobacterium maritimum</name>
    <dbReference type="NCBI Taxonomy" id="3041265"/>
    <lineage>
        <taxon>Bacteria</taxon>
        <taxon>Pseudomonadati</taxon>
        <taxon>Verrucomicrobiota</taxon>
        <taxon>Opitutia</taxon>
        <taxon>Puniceicoccales</taxon>
        <taxon>Coraliomargaritaceae</taxon>
        <taxon>Thalassobacterium</taxon>
    </lineage>
</organism>
<dbReference type="InterPro" id="IPR008928">
    <property type="entry name" value="6-hairpin_glycosidase_sf"/>
</dbReference>
<reference evidence="2 3" key="1">
    <citation type="submission" date="2023-04" db="EMBL/GenBank/DDBJ databases">
        <title>A novel bacteria isolated from coastal sediment.</title>
        <authorList>
            <person name="Liu X.-J."/>
            <person name="Du Z.-J."/>
        </authorList>
    </citation>
    <scope>NUCLEOTIDE SEQUENCE [LARGE SCALE GENOMIC DNA]</scope>
    <source>
        <strain evidence="2 3">SDUM461003</strain>
    </source>
</reference>
<keyword evidence="1 2" id="KW-0378">Hydrolase</keyword>
<proteinExistence type="predicted"/>
<dbReference type="InterPro" id="IPR010905">
    <property type="entry name" value="Glyco_hydro_88"/>
</dbReference>
<evidence type="ECO:0000313" key="3">
    <source>
        <dbReference type="Proteomes" id="UP001225316"/>
    </source>
</evidence>
<dbReference type="Gene3D" id="1.50.10.10">
    <property type="match status" value="1"/>
</dbReference>
<sequence>MITHPTIDTFALAQSAYLRAKALKPFAHYTGILTLNGLARLALSAESPEVRAQLLEEAQLQFRPFLRGEAEFNFCNFECYKCGGSGAAYLWWKDALPEADASTFEPFIEELLNDAPRDKNGALCHPKDTPSEKIWIDVVFAVTPFLLYCGLKLERDDLIHQAWTETRLLIEALYVPETGLVNQAVNFRGPGHRTDDHWSRGNGWAMHGLAALIEAMPKQHPDRPAVEKMYVEFVDACLKYQNPENGLWHQEMTAPESYIETSGSGLLLHGIGVGLADGILDASYQEAFDRGLKGYLSYIAVDGAVHNTCIGCLSPNQGTKEDYMQHRHKIDDGHAYGPVIFTYAQAYANGIQTIKL</sequence>
<evidence type="ECO:0000313" key="2">
    <source>
        <dbReference type="EMBL" id="MDQ8208580.1"/>
    </source>
</evidence>
<name>A0ABU1AZK7_9BACT</name>
<dbReference type="InterPro" id="IPR012341">
    <property type="entry name" value="6hp_glycosidase-like_sf"/>
</dbReference>
<gene>
    <name evidence="2" type="ORF">QEH52_13730</name>
</gene>
<dbReference type="Proteomes" id="UP001225316">
    <property type="component" value="Unassembled WGS sequence"/>
</dbReference>
<dbReference type="InterPro" id="IPR052043">
    <property type="entry name" value="PolySaccharide_Degr_Enz"/>
</dbReference>
<protein>
    <submittedName>
        <fullName evidence="2">Glycoside hydrolase family 88 protein</fullName>
    </submittedName>
</protein>
<dbReference type="GO" id="GO:0016787">
    <property type="term" value="F:hydrolase activity"/>
    <property type="evidence" value="ECO:0007669"/>
    <property type="project" value="UniProtKB-KW"/>
</dbReference>
<dbReference type="RefSeq" id="WP_308951202.1">
    <property type="nucleotide sequence ID" value="NZ_JARXHW010000034.1"/>
</dbReference>
<accession>A0ABU1AZK7</accession>
<dbReference type="Pfam" id="PF07470">
    <property type="entry name" value="Glyco_hydro_88"/>
    <property type="match status" value="1"/>
</dbReference>
<evidence type="ECO:0000256" key="1">
    <source>
        <dbReference type="ARBA" id="ARBA00022801"/>
    </source>
</evidence>
<dbReference type="PANTHER" id="PTHR33886:SF8">
    <property type="entry name" value="UNSATURATED RHAMNOGALACTURONAN HYDROLASE (EUROFUNG)"/>
    <property type="match status" value="1"/>
</dbReference>
<dbReference type="SUPFAM" id="SSF48208">
    <property type="entry name" value="Six-hairpin glycosidases"/>
    <property type="match status" value="1"/>
</dbReference>